<name>A0A8H6VK61_9PEZI</name>
<gene>
    <name evidence="2" type="ORF">HII31_03942</name>
</gene>
<proteinExistence type="predicted"/>
<keyword evidence="3" id="KW-1185">Reference proteome</keyword>
<dbReference type="AlphaFoldDB" id="A0A8H6VK61"/>
<feature type="region of interest" description="Disordered" evidence="1">
    <location>
        <begin position="89"/>
        <end position="142"/>
    </location>
</feature>
<protein>
    <submittedName>
        <fullName evidence="2">Uncharacterized protein</fullName>
    </submittedName>
</protein>
<feature type="region of interest" description="Disordered" evidence="1">
    <location>
        <begin position="1"/>
        <end position="26"/>
    </location>
</feature>
<feature type="compositionally biased region" description="Acidic residues" evidence="1">
    <location>
        <begin position="89"/>
        <end position="102"/>
    </location>
</feature>
<evidence type="ECO:0000256" key="1">
    <source>
        <dbReference type="SAM" id="MobiDB-lite"/>
    </source>
</evidence>
<comment type="caution">
    <text evidence="2">The sequence shown here is derived from an EMBL/GenBank/DDBJ whole genome shotgun (WGS) entry which is preliminary data.</text>
</comment>
<accession>A0A8H6VK61</accession>
<organism evidence="2 3">
    <name type="scientific">Pseudocercospora fuligena</name>
    <dbReference type="NCBI Taxonomy" id="685502"/>
    <lineage>
        <taxon>Eukaryota</taxon>
        <taxon>Fungi</taxon>
        <taxon>Dikarya</taxon>
        <taxon>Ascomycota</taxon>
        <taxon>Pezizomycotina</taxon>
        <taxon>Dothideomycetes</taxon>
        <taxon>Dothideomycetidae</taxon>
        <taxon>Mycosphaerellales</taxon>
        <taxon>Mycosphaerellaceae</taxon>
        <taxon>Pseudocercospora</taxon>
    </lineage>
</organism>
<dbReference type="OrthoDB" id="10334583at2759"/>
<reference evidence="2" key="1">
    <citation type="submission" date="2020-04" db="EMBL/GenBank/DDBJ databases">
        <title>Draft genome resource of the tomato pathogen Pseudocercospora fuligena.</title>
        <authorList>
            <person name="Zaccaron A."/>
        </authorList>
    </citation>
    <scope>NUCLEOTIDE SEQUENCE</scope>
    <source>
        <strain evidence="2">PF001</strain>
    </source>
</reference>
<evidence type="ECO:0000313" key="2">
    <source>
        <dbReference type="EMBL" id="KAF7194680.1"/>
    </source>
</evidence>
<evidence type="ECO:0000313" key="3">
    <source>
        <dbReference type="Proteomes" id="UP000660729"/>
    </source>
</evidence>
<sequence>MSPPHSANRRTAPRSGSRSSFSLPIRTSGSKFQNALMQQITTPAAAGSVVDRTEAVAQLSRVEETAEEAVDFFTKLVVQTRTLRESITEEAIESEEDAEMMDEEPKPAAPRRSPSRRYPSRSSRTNALRVQNGRISRPYSGRPRSEIYNYREMLSPVERLPPRASRRKNAHRLSPVFEESEDEGDEITAVFAYTGYPAEPNDRIDPRTGFAVPPPWINFKYDREGRVVFKGRRDEWEGLEDFLPPHPWAGHGGRFGNVTYADRRPCHSSAREASRAPRARRVQTPRWALDLGHGEL</sequence>
<dbReference type="Proteomes" id="UP000660729">
    <property type="component" value="Unassembled WGS sequence"/>
</dbReference>
<feature type="compositionally biased region" description="Polar residues" evidence="1">
    <location>
        <begin position="14"/>
        <end position="26"/>
    </location>
</feature>
<dbReference type="EMBL" id="JABCIY010000056">
    <property type="protein sequence ID" value="KAF7194680.1"/>
    <property type="molecule type" value="Genomic_DNA"/>
</dbReference>